<name>D8TWJ6_VOLCA</name>
<dbReference type="PANTHER" id="PTHR43420:SF47">
    <property type="entry name" value="N-ACETYLTRANSFERASE DOMAIN-CONTAINING PROTEIN"/>
    <property type="match status" value="1"/>
</dbReference>
<feature type="compositionally biased region" description="Basic and acidic residues" evidence="3">
    <location>
        <begin position="125"/>
        <end position="138"/>
    </location>
</feature>
<dbReference type="PROSITE" id="PS51186">
    <property type="entry name" value="GNAT"/>
    <property type="match status" value="1"/>
</dbReference>
<dbReference type="AlphaFoldDB" id="D8TWJ6"/>
<sequence length="701" mass="74239">MFRGIWRAPGVAYSYRASNSSRHCAHRGHLRTNFQRSDPYALAACRATPDDAGAIPVTQPRRLRIQLARRDEDFDAVARLWAEALLLPGLTELPPPAGDRAEGELRQMTEHVARRLRQAYEKKLRAASESRSLRREAEVLTQTINTTNTIGRSSGSGSKGGNERRGNGTGGGGGGGGGGGIVLNPLERLLMIRRLQAVRSKAGSRSGFGPGSGGASFSAKHPQVVGRGHADDVIGIRQRPPEYSGPGKVPTVAATGTAAAAASGKDLTGHEDRGGGGGSSRHGTTGGGDVAVGYVLVSISQPLALLPPPLPSMAPHQLHADALAVRESHRRQGAGSALLAAAERLAKRWGGNSLWLHVDSSNDAAVQLYSDRGYGIVRIQGPNLMSGLTAGACRRPPWGGSTAVRWPPPAPPTPQQQQQLRNQGEGREGQKLHSQSPQGQNPGTTVVDMSVRVQQQRQQQLMLLRNHSSNETKDNGAPKQFLQSPAQVPQPFLRNDDPVATPMMVTAEALLEQWRVRRRRSRTFVMQKRLPVLPACTERHVHTIQRLSVRFENDRDDEEEEEEEVGGGKGAQEGGIEGGKGRLQTVQAMSASEYTTKLREGNGRTLAGQVGAGLLDSGGEADSPSSSISDPVPGPLRDMPDPLEAGGVSSNGGRKMGADLEPQSGRERGSGSGGGSGSGSGSGGDSGSASARRVYKWRMHG</sequence>
<feature type="region of interest" description="Disordered" evidence="3">
    <location>
        <begin position="396"/>
        <end position="445"/>
    </location>
</feature>
<reference evidence="5 6" key="1">
    <citation type="journal article" date="2010" name="Science">
        <title>Genomic analysis of organismal complexity in the multicellular green alga Volvox carteri.</title>
        <authorList>
            <person name="Prochnik S.E."/>
            <person name="Umen J."/>
            <person name="Nedelcu A.M."/>
            <person name="Hallmann A."/>
            <person name="Miller S.M."/>
            <person name="Nishii I."/>
            <person name="Ferris P."/>
            <person name="Kuo A."/>
            <person name="Mitros T."/>
            <person name="Fritz-Laylin L.K."/>
            <person name="Hellsten U."/>
            <person name="Chapman J."/>
            <person name="Simakov O."/>
            <person name="Rensing S.A."/>
            <person name="Terry A."/>
            <person name="Pangilinan J."/>
            <person name="Kapitonov V."/>
            <person name="Jurka J."/>
            <person name="Salamov A."/>
            <person name="Shapiro H."/>
            <person name="Schmutz J."/>
            <person name="Grimwood J."/>
            <person name="Lindquist E."/>
            <person name="Lucas S."/>
            <person name="Grigoriev I.V."/>
            <person name="Schmitt R."/>
            <person name="Kirk D."/>
            <person name="Rokhsar D.S."/>
        </authorList>
    </citation>
    <scope>NUCLEOTIDE SEQUENCE [LARGE SCALE GENOMIC DNA]</scope>
    <source>
        <strain evidence="6">f. Nagariensis / Eve</strain>
    </source>
</reference>
<feature type="region of interest" description="Disordered" evidence="3">
    <location>
        <begin position="256"/>
        <end position="285"/>
    </location>
</feature>
<dbReference type="Gene3D" id="3.40.630.30">
    <property type="match status" value="1"/>
</dbReference>
<dbReference type="OrthoDB" id="551193at2759"/>
<protein>
    <recommendedName>
        <fullName evidence="4">N-acetyltransferase domain-containing protein</fullName>
    </recommendedName>
</protein>
<dbReference type="InterPro" id="IPR016181">
    <property type="entry name" value="Acyl_CoA_acyltransferase"/>
</dbReference>
<keyword evidence="1" id="KW-0808">Transferase</keyword>
<accession>D8TWJ6</accession>
<keyword evidence="2" id="KW-0012">Acyltransferase</keyword>
<feature type="compositionally biased region" description="Gly residues" evidence="3">
    <location>
        <begin position="670"/>
        <end position="686"/>
    </location>
</feature>
<evidence type="ECO:0000256" key="2">
    <source>
        <dbReference type="ARBA" id="ARBA00023315"/>
    </source>
</evidence>
<evidence type="ECO:0000313" key="6">
    <source>
        <dbReference type="Proteomes" id="UP000001058"/>
    </source>
</evidence>
<dbReference type="SUPFAM" id="SSF55729">
    <property type="entry name" value="Acyl-CoA N-acyltransferases (Nat)"/>
    <property type="match status" value="1"/>
</dbReference>
<dbReference type="InParanoid" id="D8TWJ6"/>
<feature type="compositionally biased region" description="Polar residues" evidence="3">
    <location>
        <begin position="141"/>
        <end position="150"/>
    </location>
</feature>
<dbReference type="InterPro" id="IPR050680">
    <property type="entry name" value="YpeA/RimI_acetyltransf"/>
</dbReference>
<feature type="region of interest" description="Disordered" evidence="3">
    <location>
        <begin position="202"/>
        <end position="228"/>
    </location>
</feature>
<dbReference type="Pfam" id="PF00583">
    <property type="entry name" value="Acetyltransf_1"/>
    <property type="match status" value="1"/>
</dbReference>
<feature type="region of interest" description="Disordered" evidence="3">
    <location>
        <begin position="125"/>
        <end position="179"/>
    </location>
</feature>
<feature type="region of interest" description="Disordered" evidence="3">
    <location>
        <begin position="608"/>
        <end position="701"/>
    </location>
</feature>
<evidence type="ECO:0000313" key="5">
    <source>
        <dbReference type="EMBL" id="EFJ48057.1"/>
    </source>
</evidence>
<dbReference type="EMBL" id="GL378341">
    <property type="protein sequence ID" value="EFJ48057.1"/>
    <property type="molecule type" value="Genomic_DNA"/>
</dbReference>
<gene>
    <name evidence="5" type="ORF">VOLCADRAFT_91243</name>
</gene>
<feature type="compositionally biased region" description="Polar residues" evidence="3">
    <location>
        <begin position="432"/>
        <end position="444"/>
    </location>
</feature>
<evidence type="ECO:0000256" key="1">
    <source>
        <dbReference type="ARBA" id="ARBA00022679"/>
    </source>
</evidence>
<proteinExistence type="predicted"/>
<evidence type="ECO:0000259" key="4">
    <source>
        <dbReference type="PROSITE" id="PS51186"/>
    </source>
</evidence>
<feature type="compositionally biased region" description="Gly residues" evidence="3">
    <location>
        <begin position="275"/>
        <end position="285"/>
    </location>
</feature>
<dbReference type="KEGG" id="vcn:VOLCADRAFT_91243"/>
<feature type="domain" description="N-acetyltransferase" evidence="4">
    <location>
        <begin position="234"/>
        <end position="411"/>
    </location>
</feature>
<dbReference type="GeneID" id="9618274"/>
<feature type="compositionally biased region" description="Gly residues" evidence="3">
    <location>
        <begin position="567"/>
        <end position="578"/>
    </location>
</feature>
<dbReference type="RefSeq" id="XP_002950742.1">
    <property type="nucleotide sequence ID" value="XM_002950696.1"/>
</dbReference>
<dbReference type="GO" id="GO:0016747">
    <property type="term" value="F:acyltransferase activity, transferring groups other than amino-acyl groups"/>
    <property type="evidence" value="ECO:0007669"/>
    <property type="project" value="InterPro"/>
</dbReference>
<feature type="region of interest" description="Disordered" evidence="3">
    <location>
        <begin position="551"/>
        <end position="580"/>
    </location>
</feature>
<organism evidence="6">
    <name type="scientific">Volvox carteri f. nagariensis</name>
    <dbReference type="NCBI Taxonomy" id="3068"/>
    <lineage>
        <taxon>Eukaryota</taxon>
        <taxon>Viridiplantae</taxon>
        <taxon>Chlorophyta</taxon>
        <taxon>core chlorophytes</taxon>
        <taxon>Chlorophyceae</taxon>
        <taxon>CS clade</taxon>
        <taxon>Chlamydomonadales</taxon>
        <taxon>Volvocaceae</taxon>
        <taxon>Volvox</taxon>
    </lineage>
</organism>
<dbReference type="PANTHER" id="PTHR43420">
    <property type="entry name" value="ACETYLTRANSFERASE"/>
    <property type="match status" value="1"/>
</dbReference>
<evidence type="ECO:0000256" key="3">
    <source>
        <dbReference type="SAM" id="MobiDB-lite"/>
    </source>
</evidence>
<dbReference type="Proteomes" id="UP000001058">
    <property type="component" value="Unassembled WGS sequence"/>
</dbReference>
<feature type="compositionally biased region" description="Low complexity" evidence="3">
    <location>
        <begin position="617"/>
        <end position="631"/>
    </location>
</feature>
<keyword evidence="6" id="KW-1185">Reference proteome</keyword>
<feature type="compositionally biased region" description="Gly residues" evidence="3">
    <location>
        <begin position="167"/>
        <end position="179"/>
    </location>
</feature>
<dbReference type="InterPro" id="IPR000182">
    <property type="entry name" value="GNAT_dom"/>
</dbReference>
<feature type="compositionally biased region" description="Acidic residues" evidence="3">
    <location>
        <begin position="554"/>
        <end position="565"/>
    </location>
</feature>